<accession>A0ABQ5C928</accession>
<proteinExistence type="predicted"/>
<keyword evidence="2" id="KW-1185">Reference proteome</keyword>
<reference evidence="1" key="2">
    <citation type="submission" date="2022-01" db="EMBL/GenBank/DDBJ databases">
        <authorList>
            <person name="Yamashiro T."/>
            <person name="Shiraishi A."/>
            <person name="Satake H."/>
            <person name="Nakayama K."/>
        </authorList>
    </citation>
    <scope>NUCLEOTIDE SEQUENCE</scope>
</reference>
<reference evidence="1" key="1">
    <citation type="journal article" date="2022" name="Int. J. Mol. Sci.">
        <title>Draft Genome of Tanacetum Coccineum: Genomic Comparison of Closely Related Tanacetum-Family Plants.</title>
        <authorList>
            <person name="Yamashiro T."/>
            <person name="Shiraishi A."/>
            <person name="Nakayama K."/>
            <person name="Satake H."/>
        </authorList>
    </citation>
    <scope>NUCLEOTIDE SEQUENCE</scope>
</reference>
<name>A0ABQ5C928_9ASTR</name>
<organism evidence="1 2">
    <name type="scientific">Tanacetum coccineum</name>
    <dbReference type="NCBI Taxonomy" id="301880"/>
    <lineage>
        <taxon>Eukaryota</taxon>
        <taxon>Viridiplantae</taxon>
        <taxon>Streptophyta</taxon>
        <taxon>Embryophyta</taxon>
        <taxon>Tracheophyta</taxon>
        <taxon>Spermatophyta</taxon>
        <taxon>Magnoliopsida</taxon>
        <taxon>eudicotyledons</taxon>
        <taxon>Gunneridae</taxon>
        <taxon>Pentapetalae</taxon>
        <taxon>asterids</taxon>
        <taxon>campanulids</taxon>
        <taxon>Asterales</taxon>
        <taxon>Asteraceae</taxon>
        <taxon>Asteroideae</taxon>
        <taxon>Anthemideae</taxon>
        <taxon>Anthemidinae</taxon>
        <taxon>Tanacetum</taxon>
    </lineage>
</organism>
<dbReference type="Proteomes" id="UP001151760">
    <property type="component" value="Unassembled WGS sequence"/>
</dbReference>
<evidence type="ECO:0000313" key="2">
    <source>
        <dbReference type="Proteomes" id="UP001151760"/>
    </source>
</evidence>
<sequence>MGRRSSVSNDSVSSAQTEASSWLKQPTEGVGWSWVLPSRILVKPQHTSLYILILLQIGHRIVHIIRHRIIRCSISHLRHLPSIIDRFDRWTVPVDRWLISIWVILNNISYSSALLLDGNIIWRAEVGANALATHTRPQGTLIWWGCAD</sequence>
<gene>
    <name evidence="1" type="ORF">Tco_0891686</name>
</gene>
<protein>
    <submittedName>
        <fullName evidence="1">Uncharacterized protein</fullName>
    </submittedName>
</protein>
<comment type="caution">
    <text evidence="1">The sequence shown here is derived from an EMBL/GenBank/DDBJ whole genome shotgun (WGS) entry which is preliminary data.</text>
</comment>
<dbReference type="EMBL" id="BQNB010013913">
    <property type="protein sequence ID" value="GJT21749.1"/>
    <property type="molecule type" value="Genomic_DNA"/>
</dbReference>
<evidence type="ECO:0000313" key="1">
    <source>
        <dbReference type="EMBL" id="GJT21749.1"/>
    </source>
</evidence>